<dbReference type="GO" id="GO:0032259">
    <property type="term" value="P:methylation"/>
    <property type="evidence" value="ECO:0007669"/>
    <property type="project" value="UniProtKB-KW"/>
</dbReference>
<dbReference type="STRING" id="1561.NPD11_2728"/>
<dbReference type="Proteomes" id="UP000030635">
    <property type="component" value="Chromosome"/>
</dbReference>
<keyword evidence="8" id="KW-1185">Reference proteome</keyword>
<dbReference type="Gene3D" id="3.40.1010.10">
    <property type="entry name" value="Cobalt-precorrin-4 Transmethylase, Domain 1"/>
    <property type="match status" value="1"/>
</dbReference>
<feature type="domain" description="Tetrapyrrole methylase" evidence="6">
    <location>
        <begin position="1"/>
        <end position="184"/>
    </location>
</feature>
<evidence type="ECO:0000256" key="2">
    <source>
        <dbReference type="ARBA" id="ARBA00022573"/>
    </source>
</evidence>
<dbReference type="GO" id="GO:0009236">
    <property type="term" value="P:cobalamin biosynthetic process"/>
    <property type="evidence" value="ECO:0007669"/>
    <property type="project" value="UniProtKB-UniPathway"/>
</dbReference>
<evidence type="ECO:0000256" key="4">
    <source>
        <dbReference type="ARBA" id="ARBA00022679"/>
    </source>
</evidence>
<dbReference type="NCBIfam" id="TIGR02467">
    <property type="entry name" value="CbiE"/>
    <property type="match status" value="1"/>
</dbReference>
<dbReference type="Gene3D" id="3.30.950.10">
    <property type="entry name" value="Methyltransferase, Cobalt-precorrin-4 Transmethylase, Domain 2"/>
    <property type="match status" value="1"/>
</dbReference>
<dbReference type="EMBL" id="CP006905">
    <property type="protein sequence ID" value="AIY84444.1"/>
    <property type="molecule type" value="Genomic_DNA"/>
</dbReference>
<comment type="pathway">
    <text evidence="1">Cofactor biosynthesis; adenosylcobalamin biosynthesis.</text>
</comment>
<proteinExistence type="predicted"/>
<evidence type="ECO:0000313" key="8">
    <source>
        <dbReference type="Proteomes" id="UP000030635"/>
    </source>
</evidence>
<dbReference type="InterPro" id="IPR014777">
    <property type="entry name" value="4pyrrole_Mease_sub1"/>
</dbReference>
<evidence type="ECO:0000313" key="7">
    <source>
        <dbReference type="EMBL" id="AIY84444.1"/>
    </source>
</evidence>
<dbReference type="PANTHER" id="PTHR43182">
    <property type="entry name" value="COBALT-PRECORRIN-6B C(15)-METHYLTRANSFERASE (DECARBOXYLATING)"/>
    <property type="match status" value="1"/>
</dbReference>
<keyword evidence="2" id="KW-0169">Cobalamin biosynthesis</keyword>
<reference evidence="7 8" key="1">
    <citation type="journal article" date="2015" name="Infect. Genet. Evol.">
        <title>Genomic sequences of six botulinum neurotoxin-producing strains representing three clostridial species illustrate the mobility and diversity of botulinum neurotoxin genes.</title>
        <authorList>
            <person name="Smith T.J."/>
            <person name="Hill K.K."/>
            <person name="Xie G."/>
            <person name="Foley B.T."/>
            <person name="Williamson C.H."/>
            <person name="Foster J.T."/>
            <person name="Johnson S.L."/>
            <person name="Chertkov O."/>
            <person name="Teshima H."/>
            <person name="Gibbons H.S."/>
            <person name="Johnsky L.A."/>
            <person name="Karavis M.A."/>
            <person name="Smith L.A."/>
        </authorList>
    </citation>
    <scope>NUCLEOTIDE SEQUENCE [LARGE SCALE GENOMIC DNA]</scope>
    <source>
        <strain evidence="7">Sullivan</strain>
    </source>
</reference>
<dbReference type="GO" id="GO:0008276">
    <property type="term" value="F:protein methyltransferase activity"/>
    <property type="evidence" value="ECO:0007669"/>
    <property type="project" value="InterPro"/>
</dbReference>
<keyword evidence="4 7" id="KW-0808">Transferase</keyword>
<dbReference type="HOGENOM" id="CLU_089162_2_0_9"/>
<evidence type="ECO:0000256" key="1">
    <source>
        <dbReference type="ARBA" id="ARBA00004953"/>
    </source>
</evidence>
<dbReference type="SUPFAM" id="SSF53790">
    <property type="entry name" value="Tetrapyrrole methylase"/>
    <property type="match status" value="1"/>
</dbReference>
<dbReference type="KEGG" id="cbv:U729_257"/>
<evidence type="ECO:0000256" key="5">
    <source>
        <dbReference type="ARBA" id="ARBA00022691"/>
    </source>
</evidence>
<sequence length="202" mass="22876">MVYIVGLGPGSREYILKKAEDTLLNSDLIVGFERALNSLNFIDKKMIKVKTLKELLNIIETSDETLNISIVASGDPLFYGISNYINKNSTKEIKIIPGISSFQYLMCKINTPWNNAYTGSLHGREDEFIEKVKSNEISIWLCDNKNSPSFLCENLINHNVDCNVTVGENLSYEDERIVTGDPKEIKELVFNNLSIIVVHRKL</sequence>
<organism evidence="7 8">
    <name type="scientific">Clostridium baratii str. Sullivan</name>
    <dbReference type="NCBI Taxonomy" id="1415775"/>
    <lineage>
        <taxon>Bacteria</taxon>
        <taxon>Bacillati</taxon>
        <taxon>Bacillota</taxon>
        <taxon>Clostridia</taxon>
        <taxon>Eubacteriales</taxon>
        <taxon>Clostridiaceae</taxon>
        <taxon>Clostridium</taxon>
    </lineage>
</organism>
<dbReference type="InterPro" id="IPR035996">
    <property type="entry name" value="4pyrrol_Methylase_sf"/>
</dbReference>
<dbReference type="eggNOG" id="COG2241">
    <property type="taxonomic scope" value="Bacteria"/>
</dbReference>
<dbReference type="Pfam" id="PF00590">
    <property type="entry name" value="TP_methylase"/>
    <property type="match status" value="1"/>
</dbReference>
<accession>A0A0A7FXS9</accession>
<keyword evidence="3 7" id="KW-0489">Methyltransferase</keyword>
<dbReference type="CDD" id="cd11644">
    <property type="entry name" value="Precorrin-6Y-MT"/>
    <property type="match status" value="1"/>
</dbReference>
<dbReference type="UniPathway" id="UPA00148"/>
<dbReference type="PANTHER" id="PTHR43182:SF1">
    <property type="entry name" value="COBALT-PRECORRIN-7 C(5)-METHYLTRANSFERASE"/>
    <property type="match status" value="1"/>
</dbReference>
<gene>
    <name evidence="7" type="primary">cbiE</name>
    <name evidence="7" type="ORF">U729_257</name>
</gene>
<dbReference type="GO" id="GO:0046025">
    <property type="term" value="F:precorrin-6Y C5,15-methyltransferase (decarboxylating) activity"/>
    <property type="evidence" value="ECO:0007669"/>
    <property type="project" value="UniProtKB-EC"/>
</dbReference>
<dbReference type="InterPro" id="IPR000878">
    <property type="entry name" value="4pyrrol_Mease"/>
</dbReference>
<dbReference type="OrthoDB" id="9780707at2"/>
<name>A0A0A7FXS9_9CLOT</name>
<evidence type="ECO:0000259" key="6">
    <source>
        <dbReference type="Pfam" id="PF00590"/>
    </source>
</evidence>
<dbReference type="InterPro" id="IPR050714">
    <property type="entry name" value="Cobalamin_biosynth_MTase"/>
</dbReference>
<protein>
    <submittedName>
        <fullName evidence="7">Precorrin-6y C5,15-methyltransferase (Decarboxylating), CbiE subunit</fullName>
        <ecNumber evidence="7">2.1.1.132</ecNumber>
    </submittedName>
</protein>
<evidence type="ECO:0000256" key="3">
    <source>
        <dbReference type="ARBA" id="ARBA00022603"/>
    </source>
</evidence>
<keyword evidence="5" id="KW-0949">S-adenosyl-L-methionine</keyword>
<dbReference type="InterPro" id="IPR014776">
    <property type="entry name" value="4pyrrole_Mease_sub2"/>
</dbReference>
<dbReference type="AlphaFoldDB" id="A0A0A7FXS9"/>
<dbReference type="RefSeq" id="WP_039311037.1">
    <property type="nucleotide sequence ID" value="NZ_CP006905.1"/>
</dbReference>
<dbReference type="EC" id="2.1.1.132" evidence="7"/>
<dbReference type="InterPro" id="IPR012818">
    <property type="entry name" value="CbiE"/>
</dbReference>